<dbReference type="EMBL" id="JAZGQO010000007">
    <property type="protein sequence ID" value="KAK6182859.1"/>
    <property type="molecule type" value="Genomic_DNA"/>
</dbReference>
<protein>
    <submittedName>
        <fullName evidence="7">Uncharacterized protein</fullName>
    </submittedName>
</protein>
<comment type="similarity">
    <text evidence="5">Belongs to the TMEM179 family.</text>
</comment>
<evidence type="ECO:0000256" key="6">
    <source>
        <dbReference type="SAM" id="Phobius"/>
    </source>
</evidence>
<evidence type="ECO:0000313" key="7">
    <source>
        <dbReference type="EMBL" id="KAK6182859.1"/>
    </source>
</evidence>
<comment type="subcellular location">
    <subcellularLocation>
        <location evidence="1">Membrane</location>
        <topology evidence="1">Multi-pass membrane protein</topology>
    </subcellularLocation>
</comment>
<evidence type="ECO:0000256" key="1">
    <source>
        <dbReference type="ARBA" id="ARBA00004141"/>
    </source>
</evidence>
<feature type="transmembrane region" description="Helical" evidence="6">
    <location>
        <begin position="75"/>
        <end position="98"/>
    </location>
</feature>
<dbReference type="Pfam" id="PF26158">
    <property type="entry name" value="Claudin_TMEM179-179B"/>
    <property type="match status" value="1"/>
</dbReference>
<keyword evidence="3 6" id="KW-1133">Transmembrane helix</keyword>
<dbReference type="InterPro" id="IPR059010">
    <property type="entry name" value="TMEM179-179B"/>
</dbReference>
<gene>
    <name evidence="7" type="ORF">SNE40_010448</name>
</gene>
<evidence type="ECO:0000256" key="5">
    <source>
        <dbReference type="ARBA" id="ARBA00093776"/>
    </source>
</evidence>
<proteinExistence type="inferred from homology"/>
<accession>A0AAN8JV69</accession>
<reference evidence="7 8" key="1">
    <citation type="submission" date="2024-01" db="EMBL/GenBank/DDBJ databases">
        <title>The genome of the rayed Mediterranean limpet Patella caerulea (Linnaeus, 1758).</title>
        <authorList>
            <person name="Anh-Thu Weber A."/>
            <person name="Halstead-Nussloch G."/>
        </authorList>
    </citation>
    <scope>NUCLEOTIDE SEQUENCE [LARGE SCALE GENOMIC DNA]</scope>
    <source>
        <strain evidence="7">AATW-2023a</strain>
        <tissue evidence="7">Whole specimen</tissue>
    </source>
</reference>
<keyword evidence="8" id="KW-1185">Reference proteome</keyword>
<dbReference type="PANTHER" id="PTHR31872">
    <property type="entry name" value="TRANSMEMBRANE PROTEIN 179"/>
    <property type="match status" value="1"/>
</dbReference>
<feature type="transmembrane region" description="Helical" evidence="6">
    <location>
        <begin position="110"/>
        <end position="138"/>
    </location>
</feature>
<sequence>MTAILEYVKQFLLQRVCMYGLIILASLFVVSPLGSLQTTFNENCLLYSDVNYTTWNNVHYFAVKFGSSSICDYDLAVAVIFCIFYPAILIAANIFLFFREKADKKVDLSHFLFVGNCILDVVITILVLVMACTISAGFTYLCDQLMAGQSQGMPISSCSDAQKFENWRELDGSNFHLDLSIATAGSWITFIFWFLQAFFGMWKLWRLNMLPTVPEKFKFCFKNS</sequence>
<evidence type="ECO:0000256" key="3">
    <source>
        <dbReference type="ARBA" id="ARBA00022989"/>
    </source>
</evidence>
<feature type="transmembrane region" description="Helical" evidence="6">
    <location>
        <begin position="12"/>
        <end position="33"/>
    </location>
</feature>
<dbReference type="InterPro" id="IPR029673">
    <property type="entry name" value="TMEM179"/>
</dbReference>
<organism evidence="7 8">
    <name type="scientific">Patella caerulea</name>
    <name type="common">Rayed Mediterranean limpet</name>
    <dbReference type="NCBI Taxonomy" id="87958"/>
    <lineage>
        <taxon>Eukaryota</taxon>
        <taxon>Metazoa</taxon>
        <taxon>Spiralia</taxon>
        <taxon>Lophotrochozoa</taxon>
        <taxon>Mollusca</taxon>
        <taxon>Gastropoda</taxon>
        <taxon>Patellogastropoda</taxon>
        <taxon>Patelloidea</taxon>
        <taxon>Patellidae</taxon>
        <taxon>Patella</taxon>
    </lineage>
</organism>
<feature type="transmembrane region" description="Helical" evidence="6">
    <location>
        <begin position="179"/>
        <end position="199"/>
    </location>
</feature>
<keyword evidence="4 6" id="KW-0472">Membrane</keyword>
<dbReference type="AlphaFoldDB" id="A0AAN8JV69"/>
<dbReference type="PANTHER" id="PTHR31872:SF4">
    <property type="entry name" value="TRANSMEMBRANE PROTEIN 179"/>
    <property type="match status" value="1"/>
</dbReference>
<dbReference type="Proteomes" id="UP001347796">
    <property type="component" value="Unassembled WGS sequence"/>
</dbReference>
<comment type="caution">
    <text evidence="7">The sequence shown here is derived from an EMBL/GenBank/DDBJ whole genome shotgun (WGS) entry which is preliminary data.</text>
</comment>
<keyword evidence="2 6" id="KW-0812">Transmembrane</keyword>
<evidence type="ECO:0000313" key="8">
    <source>
        <dbReference type="Proteomes" id="UP001347796"/>
    </source>
</evidence>
<evidence type="ECO:0000256" key="4">
    <source>
        <dbReference type="ARBA" id="ARBA00023136"/>
    </source>
</evidence>
<name>A0AAN8JV69_PATCE</name>
<evidence type="ECO:0000256" key="2">
    <source>
        <dbReference type="ARBA" id="ARBA00022692"/>
    </source>
</evidence>